<evidence type="ECO:0000256" key="2">
    <source>
        <dbReference type="SAM" id="MobiDB-lite"/>
    </source>
</evidence>
<accession>A0AAD7E688</accession>
<dbReference type="GO" id="GO:0016020">
    <property type="term" value="C:membrane"/>
    <property type="evidence" value="ECO:0007669"/>
    <property type="project" value="TreeGrafter"/>
</dbReference>
<dbReference type="FunFam" id="3.10.120.10:FF:000003">
    <property type="entry name" value="membrane-associated progesterone receptor component 1"/>
    <property type="match status" value="1"/>
</dbReference>
<keyword evidence="3" id="KW-0812">Transmembrane</keyword>
<evidence type="ECO:0000256" key="3">
    <source>
        <dbReference type="SAM" id="Phobius"/>
    </source>
</evidence>
<evidence type="ECO:0000313" key="5">
    <source>
        <dbReference type="EMBL" id="KAJ7230107.1"/>
    </source>
</evidence>
<feature type="compositionally biased region" description="Basic and acidic residues" evidence="2">
    <location>
        <begin position="52"/>
        <end position="66"/>
    </location>
</feature>
<gene>
    <name evidence="5" type="ORF">GGX14DRAFT_409979</name>
</gene>
<dbReference type="InterPro" id="IPR050577">
    <property type="entry name" value="MAPR/NEUFC/NENF-like"/>
</dbReference>
<evidence type="ECO:0000256" key="1">
    <source>
        <dbReference type="ARBA" id="ARBA00038357"/>
    </source>
</evidence>
<dbReference type="Gene3D" id="3.10.120.10">
    <property type="entry name" value="Cytochrome b5-like heme/steroid binding domain"/>
    <property type="match status" value="1"/>
</dbReference>
<feature type="domain" description="Cytochrome b5 heme-binding" evidence="4">
    <location>
        <begin position="75"/>
        <end position="171"/>
    </location>
</feature>
<dbReference type="GO" id="GO:0005783">
    <property type="term" value="C:endoplasmic reticulum"/>
    <property type="evidence" value="ECO:0007669"/>
    <property type="project" value="TreeGrafter"/>
</dbReference>
<dbReference type="SUPFAM" id="SSF55856">
    <property type="entry name" value="Cytochrome b5-like heme/steroid binding domain"/>
    <property type="match status" value="1"/>
</dbReference>
<keyword evidence="6" id="KW-1185">Reference proteome</keyword>
<organism evidence="5 6">
    <name type="scientific">Mycena pura</name>
    <dbReference type="NCBI Taxonomy" id="153505"/>
    <lineage>
        <taxon>Eukaryota</taxon>
        <taxon>Fungi</taxon>
        <taxon>Dikarya</taxon>
        <taxon>Basidiomycota</taxon>
        <taxon>Agaricomycotina</taxon>
        <taxon>Agaricomycetes</taxon>
        <taxon>Agaricomycetidae</taxon>
        <taxon>Agaricales</taxon>
        <taxon>Marasmiineae</taxon>
        <taxon>Mycenaceae</taxon>
        <taxon>Mycena</taxon>
    </lineage>
</organism>
<protein>
    <submittedName>
        <fullName evidence="5">Cytochrome b5</fullName>
    </submittedName>
</protein>
<dbReference type="SMART" id="SM01117">
    <property type="entry name" value="Cyt-b5"/>
    <property type="match status" value="1"/>
</dbReference>
<dbReference type="InterPro" id="IPR036400">
    <property type="entry name" value="Cyt_B5-like_heme/steroid_sf"/>
</dbReference>
<dbReference type="AlphaFoldDB" id="A0AAD7E688"/>
<dbReference type="Proteomes" id="UP001219525">
    <property type="component" value="Unassembled WGS sequence"/>
</dbReference>
<dbReference type="InterPro" id="IPR001199">
    <property type="entry name" value="Cyt_B5-like_heme/steroid-bd"/>
</dbReference>
<comment type="similarity">
    <text evidence="1">Belongs to the cytochrome b5 family. MAPR subfamily.</text>
</comment>
<evidence type="ECO:0000259" key="4">
    <source>
        <dbReference type="SMART" id="SM01117"/>
    </source>
</evidence>
<feature type="transmembrane region" description="Helical" evidence="3">
    <location>
        <begin position="18"/>
        <end position="37"/>
    </location>
</feature>
<evidence type="ECO:0000313" key="6">
    <source>
        <dbReference type="Proteomes" id="UP001219525"/>
    </source>
</evidence>
<keyword evidence="3" id="KW-1133">Transmembrane helix</keyword>
<keyword evidence="3" id="KW-0472">Membrane</keyword>
<dbReference type="PANTHER" id="PTHR10281">
    <property type="entry name" value="MEMBRANE-ASSOCIATED PROGESTERONE RECEPTOR COMPONENT-RELATED"/>
    <property type="match status" value="1"/>
</dbReference>
<feature type="region of interest" description="Disordered" evidence="2">
    <location>
        <begin position="43"/>
        <end position="66"/>
    </location>
</feature>
<dbReference type="Pfam" id="PF00173">
    <property type="entry name" value="Cyt-b5"/>
    <property type="match status" value="1"/>
</dbReference>
<proteinExistence type="inferred from homology"/>
<reference evidence="5" key="1">
    <citation type="submission" date="2023-03" db="EMBL/GenBank/DDBJ databases">
        <title>Massive genome expansion in bonnet fungi (Mycena s.s.) driven by repeated elements and novel gene families across ecological guilds.</title>
        <authorList>
            <consortium name="Lawrence Berkeley National Laboratory"/>
            <person name="Harder C.B."/>
            <person name="Miyauchi S."/>
            <person name="Viragh M."/>
            <person name="Kuo A."/>
            <person name="Thoen E."/>
            <person name="Andreopoulos B."/>
            <person name="Lu D."/>
            <person name="Skrede I."/>
            <person name="Drula E."/>
            <person name="Henrissat B."/>
            <person name="Morin E."/>
            <person name="Kohler A."/>
            <person name="Barry K."/>
            <person name="LaButti K."/>
            <person name="Morin E."/>
            <person name="Salamov A."/>
            <person name="Lipzen A."/>
            <person name="Mereny Z."/>
            <person name="Hegedus B."/>
            <person name="Baldrian P."/>
            <person name="Stursova M."/>
            <person name="Weitz H."/>
            <person name="Taylor A."/>
            <person name="Grigoriev I.V."/>
            <person name="Nagy L.G."/>
            <person name="Martin F."/>
            <person name="Kauserud H."/>
        </authorList>
    </citation>
    <scope>NUCLEOTIDE SEQUENCE</scope>
    <source>
        <strain evidence="5">9144</strain>
    </source>
</reference>
<sequence length="196" mass="21565">MTCDCHSVWAMSDSFLSLAKYAVVLLLPVVFLAHRYYRSPAPAPARLNTSSTEEKPKSIMQPAREDLAPPKDDPFTLAQLVEFSGAQPGKPIYVSIKGTVFDVTRNAQVYGPDGSYSIFAGKDASKGLGMSSLKPEDAVPEYSDLSEADRKVLDDWYSFFLKRYNIVGKVIDHPTVLAAEKEAAQKAEEDKVEANL</sequence>
<name>A0AAD7E688_9AGAR</name>
<comment type="caution">
    <text evidence="5">The sequence shown here is derived from an EMBL/GenBank/DDBJ whole genome shotgun (WGS) entry which is preliminary data.</text>
</comment>
<dbReference type="PANTHER" id="PTHR10281:SF115">
    <property type="entry name" value="BINDING PROTEIN, PUTATIVE (AFU_ORTHOLOGUE AFUA_4G06240)-RELATED"/>
    <property type="match status" value="1"/>
</dbReference>
<dbReference type="EMBL" id="JARJCW010000001">
    <property type="protein sequence ID" value="KAJ7230107.1"/>
    <property type="molecule type" value="Genomic_DNA"/>
</dbReference>
<dbReference type="GO" id="GO:0020037">
    <property type="term" value="F:heme binding"/>
    <property type="evidence" value="ECO:0007669"/>
    <property type="project" value="UniProtKB-ARBA"/>
</dbReference>